<sequence length="42" mass="4865">MEDVRIPLPPSPTKFLDQFRVFIRTDGKSYSTENIYVYGDAP</sequence>
<evidence type="ECO:0000313" key="1">
    <source>
        <dbReference type="EMBL" id="MDR7088952.1"/>
    </source>
</evidence>
<gene>
    <name evidence="1" type="ORF">J2X05_000955</name>
</gene>
<name>A0ABU1UUT9_9GAMM</name>
<organism evidence="1 2">
    <name type="scientific">Cellvibrio fibrivorans</name>
    <dbReference type="NCBI Taxonomy" id="126350"/>
    <lineage>
        <taxon>Bacteria</taxon>
        <taxon>Pseudomonadati</taxon>
        <taxon>Pseudomonadota</taxon>
        <taxon>Gammaproteobacteria</taxon>
        <taxon>Cellvibrionales</taxon>
        <taxon>Cellvibrionaceae</taxon>
        <taxon>Cellvibrio</taxon>
    </lineage>
</organism>
<keyword evidence="2" id="KW-1185">Reference proteome</keyword>
<evidence type="ECO:0000313" key="2">
    <source>
        <dbReference type="Proteomes" id="UP001253595"/>
    </source>
</evidence>
<proteinExistence type="predicted"/>
<dbReference type="Proteomes" id="UP001253595">
    <property type="component" value="Unassembled WGS sequence"/>
</dbReference>
<protein>
    <submittedName>
        <fullName evidence="1">Uncharacterized protein</fullName>
    </submittedName>
</protein>
<dbReference type="EMBL" id="JAVDVX010000001">
    <property type="protein sequence ID" value="MDR7088952.1"/>
    <property type="molecule type" value="Genomic_DNA"/>
</dbReference>
<reference evidence="1 2" key="1">
    <citation type="submission" date="2023-07" db="EMBL/GenBank/DDBJ databases">
        <title>Sorghum-associated microbial communities from plants grown in Nebraska, USA.</title>
        <authorList>
            <person name="Schachtman D."/>
        </authorList>
    </citation>
    <scope>NUCLEOTIDE SEQUENCE [LARGE SCALE GENOMIC DNA]</scope>
    <source>
        <strain evidence="1 2">BE190</strain>
    </source>
</reference>
<comment type="caution">
    <text evidence="1">The sequence shown here is derived from an EMBL/GenBank/DDBJ whole genome shotgun (WGS) entry which is preliminary data.</text>
</comment>
<accession>A0ABU1UUT9</accession>